<dbReference type="AlphaFoldDB" id="A0A316VTQ1"/>
<sequence length="848" mass="90707">MATSLDPVGASMPVQTSTPSKRAEEAASLYEELRTQLSGRILVRSGPAPSSELSRLSAQPDDSPPVSFTTVHGKDGDASSSDKDFDESVRLFNSAAKCHSTLIVKPKTSQDVSITLRFCRKYSLSPSIKSGGYSTAGWATSGDVLIDFQQMDDVKLLKPEGLGGSLTFSGLEPAVKSPEPLELPSAVDTPSAGESPSKVRKAGDAFSEIAGGDASRQRILTNGHETEQPIVSSSRRSESGDGTPESAEWVDKVGGADLPRTGSNESASTTSMSRTDSTSVDSGSADDHELKTGSDDATARQTFPQLASSRAAASGQHLGREPSLDPTQARNFGSGPTSAFEHERWHRHHRPPTASGLSAGRIQTTLPQGAFVWRQGEDATALNASGQPLPRGHPTSQDAGPRSASGPEASTGATPAMRSLDIDRSTQRNDFSTCALRPGIHTDKYLLASFGPGASIPHLDAYTDKAGRVGLISDLHTSSEAAASRLYQKAPLPMPDNQFANFTAAPYFVPSSAYPVGAASMVTGGFGFITRAYGLSVDNVVELEMVLADGSVHVLNDENAGKSSDAADLWWAARGAATCLGVVTHITMRAYPVPHVYGGSILFPFSPSTADDLVKHWRDVLKGDIPRELYANLILTEGPGGSHVIVIQICDLRGRTADSEAVVQALSSWSGERILLKDIEERPFQAQNQFMAQVLRDTGPGKRWLVRGDCLDTLTDECIEATIANFSRSTKGSRVLIFELARGALADADPESGCISRTQREARYALGSIWSGDVDDEQHLKEVDSWVSGTSKHSPIPCFLERGEGLDRVRGSFGHANFERLLEIKRRVDPENVFCHNFLGTLSKEARR</sequence>
<feature type="compositionally biased region" description="Polar residues" evidence="6">
    <location>
        <begin position="325"/>
        <end position="337"/>
    </location>
</feature>
<comment type="cofactor">
    <cofactor evidence="1">
        <name>FAD</name>
        <dbReference type="ChEBI" id="CHEBI:57692"/>
    </cofactor>
</comment>
<dbReference type="InterPro" id="IPR016169">
    <property type="entry name" value="FAD-bd_PCMH_sub2"/>
</dbReference>
<dbReference type="InterPro" id="IPR016167">
    <property type="entry name" value="FAD-bd_PCMH_sub1"/>
</dbReference>
<evidence type="ECO:0000256" key="2">
    <source>
        <dbReference type="ARBA" id="ARBA00005466"/>
    </source>
</evidence>
<evidence type="ECO:0000256" key="4">
    <source>
        <dbReference type="ARBA" id="ARBA00022827"/>
    </source>
</evidence>
<reference evidence="8 9" key="1">
    <citation type="journal article" date="2018" name="Mol. Biol. Evol.">
        <title>Broad Genomic Sampling Reveals a Smut Pathogenic Ancestry of the Fungal Clade Ustilaginomycotina.</title>
        <authorList>
            <person name="Kijpornyongpan T."/>
            <person name="Mondo S.J."/>
            <person name="Barry K."/>
            <person name="Sandor L."/>
            <person name="Lee J."/>
            <person name="Lipzen A."/>
            <person name="Pangilinan J."/>
            <person name="LaButti K."/>
            <person name="Hainaut M."/>
            <person name="Henrissat B."/>
            <person name="Grigoriev I.V."/>
            <person name="Spatafora J.W."/>
            <person name="Aime M.C."/>
        </authorList>
    </citation>
    <scope>NUCLEOTIDE SEQUENCE [LARGE SCALE GENOMIC DNA]</scope>
    <source>
        <strain evidence="8 9">MCA 4658</strain>
    </source>
</reference>
<evidence type="ECO:0000313" key="9">
    <source>
        <dbReference type="Proteomes" id="UP000245783"/>
    </source>
</evidence>
<keyword evidence="9" id="KW-1185">Reference proteome</keyword>
<proteinExistence type="inferred from homology"/>
<dbReference type="OrthoDB" id="9996127at2759"/>
<dbReference type="PROSITE" id="PS51387">
    <property type="entry name" value="FAD_PCMH"/>
    <property type="match status" value="1"/>
</dbReference>
<dbReference type="InterPro" id="IPR050416">
    <property type="entry name" value="FAD-linked_Oxidoreductase"/>
</dbReference>
<dbReference type="EMBL" id="KZ819402">
    <property type="protein sequence ID" value="PWN40959.1"/>
    <property type="molecule type" value="Genomic_DNA"/>
</dbReference>
<dbReference type="InterPro" id="IPR036318">
    <property type="entry name" value="FAD-bd_PCMH-like_sf"/>
</dbReference>
<name>A0A316VTQ1_9BASI</name>
<keyword evidence="4" id="KW-0274">FAD</keyword>
<dbReference type="Pfam" id="PF01565">
    <property type="entry name" value="FAD_binding_4"/>
    <property type="match status" value="1"/>
</dbReference>
<dbReference type="PANTHER" id="PTHR42973:SF39">
    <property type="entry name" value="FAD-BINDING PCMH-TYPE DOMAIN-CONTAINING PROTEIN"/>
    <property type="match status" value="1"/>
</dbReference>
<dbReference type="GO" id="GO:0016491">
    <property type="term" value="F:oxidoreductase activity"/>
    <property type="evidence" value="ECO:0007669"/>
    <property type="project" value="UniProtKB-KW"/>
</dbReference>
<dbReference type="InParanoid" id="A0A316VTQ1"/>
<feature type="region of interest" description="Disordered" evidence="6">
    <location>
        <begin position="382"/>
        <end position="425"/>
    </location>
</feature>
<dbReference type="Gene3D" id="3.30.465.10">
    <property type="match status" value="1"/>
</dbReference>
<dbReference type="GO" id="GO:0071949">
    <property type="term" value="F:FAD binding"/>
    <property type="evidence" value="ECO:0007669"/>
    <property type="project" value="InterPro"/>
</dbReference>
<feature type="region of interest" description="Disordered" evidence="6">
    <location>
        <begin position="173"/>
        <end position="359"/>
    </location>
</feature>
<keyword evidence="3" id="KW-0285">Flavoprotein</keyword>
<comment type="similarity">
    <text evidence="2">Belongs to the oxygen-dependent FAD-linked oxidoreductase family.</text>
</comment>
<dbReference type="RefSeq" id="XP_025368119.1">
    <property type="nucleotide sequence ID" value="XM_025514398.1"/>
</dbReference>
<dbReference type="Proteomes" id="UP000245783">
    <property type="component" value="Unassembled WGS sequence"/>
</dbReference>
<evidence type="ECO:0000256" key="1">
    <source>
        <dbReference type="ARBA" id="ARBA00001974"/>
    </source>
</evidence>
<dbReference type="PANTHER" id="PTHR42973">
    <property type="entry name" value="BINDING OXIDOREDUCTASE, PUTATIVE (AFU_ORTHOLOGUE AFUA_1G17690)-RELATED"/>
    <property type="match status" value="1"/>
</dbReference>
<feature type="compositionally biased region" description="Basic and acidic residues" evidence="6">
    <location>
        <begin position="72"/>
        <end position="84"/>
    </location>
</feature>
<feature type="compositionally biased region" description="Basic and acidic residues" evidence="6">
    <location>
        <begin position="285"/>
        <end position="298"/>
    </location>
</feature>
<dbReference type="InterPro" id="IPR012951">
    <property type="entry name" value="BBE"/>
</dbReference>
<feature type="compositionally biased region" description="Low complexity" evidence="6">
    <location>
        <begin position="266"/>
        <end position="282"/>
    </location>
</feature>
<gene>
    <name evidence="8" type="ORF">IE81DRAFT_325046</name>
</gene>
<dbReference type="Pfam" id="PF08031">
    <property type="entry name" value="BBE"/>
    <property type="match status" value="1"/>
</dbReference>
<dbReference type="SUPFAM" id="SSF56176">
    <property type="entry name" value="FAD-binding/transporter-associated domain-like"/>
    <property type="match status" value="2"/>
</dbReference>
<feature type="domain" description="FAD-binding PCMH-type" evidence="7">
    <location>
        <begin position="363"/>
        <end position="593"/>
    </location>
</feature>
<protein>
    <recommendedName>
        <fullName evidence="7">FAD-binding PCMH-type domain-containing protein</fullName>
    </recommendedName>
</protein>
<dbReference type="Gene3D" id="3.30.43.10">
    <property type="entry name" value="Uridine Diphospho-n-acetylenolpyruvylglucosamine Reductase, domain 2"/>
    <property type="match status" value="1"/>
</dbReference>
<evidence type="ECO:0000313" key="8">
    <source>
        <dbReference type="EMBL" id="PWN40959.1"/>
    </source>
</evidence>
<evidence type="ECO:0000256" key="5">
    <source>
        <dbReference type="ARBA" id="ARBA00023002"/>
    </source>
</evidence>
<evidence type="ECO:0000259" key="7">
    <source>
        <dbReference type="PROSITE" id="PS51387"/>
    </source>
</evidence>
<evidence type="ECO:0000256" key="6">
    <source>
        <dbReference type="SAM" id="MobiDB-lite"/>
    </source>
</evidence>
<organism evidence="8 9">
    <name type="scientific">Ceraceosorus guamensis</name>
    <dbReference type="NCBI Taxonomy" id="1522189"/>
    <lineage>
        <taxon>Eukaryota</taxon>
        <taxon>Fungi</taxon>
        <taxon>Dikarya</taxon>
        <taxon>Basidiomycota</taxon>
        <taxon>Ustilaginomycotina</taxon>
        <taxon>Exobasidiomycetes</taxon>
        <taxon>Ceraceosorales</taxon>
        <taxon>Ceraceosoraceae</taxon>
        <taxon>Ceraceosorus</taxon>
    </lineage>
</organism>
<feature type="compositionally biased region" description="Polar residues" evidence="6">
    <location>
        <begin position="299"/>
        <end position="308"/>
    </location>
</feature>
<dbReference type="GeneID" id="37036268"/>
<dbReference type="Gene3D" id="3.40.462.20">
    <property type="match status" value="1"/>
</dbReference>
<dbReference type="InterPro" id="IPR016166">
    <property type="entry name" value="FAD-bd_PCMH"/>
</dbReference>
<evidence type="ECO:0000256" key="3">
    <source>
        <dbReference type="ARBA" id="ARBA00022630"/>
    </source>
</evidence>
<dbReference type="STRING" id="1522189.A0A316VTQ1"/>
<dbReference type="InterPro" id="IPR006094">
    <property type="entry name" value="Oxid_FAD_bind_N"/>
</dbReference>
<accession>A0A316VTQ1</accession>
<keyword evidence="5" id="KW-0560">Oxidoreductase</keyword>
<feature type="region of interest" description="Disordered" evidence="6">
    <location>
        <begin position="1"/>
        <end position="84"/>
    </location>
</feature>